<dbReference type="SUPFAM" id="SSF51905">
    <property type="entry name" value="FAD/NAD(P)-binding domain"/>
    <property type="match status" value="1"/>
</dbReference>
<name>A0A8H7I5R4_9AGAM</name>
<evidence type="ECO:0000256" key="3">
    <source>
        <dbReference type="ARBA" id="ARBA00022630"/>
    </source>
</evidence>
<evidence type="ECO:0000256" key="5">
    <source>
        <dbReference type="ARBA" id="ARBA00022827"/>
    </source>
</evidence>
<comment type="caution">
    <text evidence="9">The sequence shown here is derived from an EMBL/GenBank/DDBJ whole genome shotgun (WGS) entry which is preliminary data.</text>
</comment>
<dbReference type="EMBL" id="JACYCF010000017">
    <property type="protein sequence ID" value="KAF8751781.1"/>
    <property type="molecule type" value="Genomic_DNA"/>
</dbReference>
<evidence type="ECO:0000256" key="7">
    <source>
        <dbReference type="RuleBase" id="RU003968"/>
    </source>
</evidence>
<feature type="non-terminal residue" evidence="9">
    <location>
        <position position="676"/>
    </location>
</feature>
<comment type="cofactor">
    <cofactor evidence="1">
        <name>FAD</name>
        <dbReference type="ChEBI" id="CHEBI:57692"/>
    </cofactor>
</comment>
<evidence type="ECO:0000256" key="4">
    <source>
        <dbReference type="ARBA" id="ARBA00022729"/>
    </source>
</evidence>
<protein>
    <submittedName>
        <fullName evidence="9">Alcohol oxidase</fullName>
    </submittedName>
</protein>
<evidence type="ECO:0000256" key="2">
    <source>
        <dbReference type="ARBA" id="ARBA00010790"/>
    </source>
</evidence>
<keyword evidence="6" id="KW-0560">Oxidoreductase</keyword>
<reference evidence="9" key="1">
    <citation type="submission" date="2020-09" db="EMBL/GenBank/DDBJ databases">
        <title>Comparative genome analyses of four rice-infecting Rhizoctonia solani isolates reveal extensive enrichment of homogalacturonan modification genes.</title>
        <authorList>
            <person name="Lee D.-Y."/>
            <person name="Jeon J."/>
            <person name="Kim K.-T."/>
            <person name="Cheong K."/>
            <person name="Song H."/>
            <person name="Choi G."/>
            <person name="Ko J."/>
            <person name="Opiyo S.O."/>
            <person name="Zuo S."/>
            <person name="Madhav S."/>
            <person name="Lee Y.-H."/>
            <person name="Wang G.-L."/>
        </authorList>
    </citation>
    <scope>NUCLEOTIDE SEQUENCE</scope>
    <source>
        <strain evidence="9">AG1-IA B2</strain>
    </source>
</reference>
<feature type="domain" description="Glucose-methanol-choline oxidoreductase N-terminal" evidence="8">
    <location>
        <begin position="216"/>
        <end position="239"/>
    </location>
</feature>
<dbReference type="Gene3D" id="3.50.50.60">
    <property type="entry name" value="FAD/NAD(P)-binding domain"/>
    <property type="match status" value="1"/>
</dbReference>
<proteinExistence type="inferred from homology"/>
<keyword evidence="5 7" id="KW-0274">FAD</keyword>
<evidence type="ECO:0000256" key="1">
    <source>
        <dbReference type="ARBA" id="ARBA00001974"/>
    </source>
</evidence>
<comment type="similarity">
    <text evidence="2 7">Belongs to the GMC oxidoreductase family.</text>
</comment>
<evidence type="ECO:0000313" key="9">
    <source>
        <dbReference type="EMBL" id="KAF8751781.1"/>
    </source>
</evidence>
<dbReference type="GO" id="GO:0050660">
    <property type="term" value="F:flavin adenine dinucleotide binding"/>
    <property type="evidence" value="ECO:0007669"/>
    <property type="project" value="InterPro"/>
</dbReference>
<dbReference type="PANTHER" id="PTHR11552:SF201">
    <property type="entry name" value="GLUCOSE-METHANOL-CHOLINE OXIDOREDUCTASE N-TERMINAL DOMAIN-CONTAINING PROTEIN"/>
    <property type="match status" value="1"/>
</dbReference>
<dbReference type="InterPro" id="IPR036188">
    <property type="entry name" value="FAD/NAD-bd_sf"/>
</dbReference>
<dbReference type="Proteomes" id="UP000614334">
    <property type="component" value="Unassembled WGS sequence"/>
</dbReference>
<dbReference type="Pfam" id="PF00732">
    <property type="entry name" value="GMC_oxred_N"/>
    <property type="match status" value="1"/>
</dbReference>
<dbReference type="PROSITE" id="PS00623">
    <property type="entry name" value="GMC_OXRED_1"/>
    <property type="match status" value="1"/>
</dbReference>
<dbReference type="SUPFAM" id="SSF54373">
    <property type="entry name" value="FAD-linked reductases, C-terminal domain"/>
    <property type="match status" value="1"/>
</dbReference>
<dbReference type="InterPro" id="IPR007867">
    <property type="entry name" value="GMC_OxRtase_C"/>
</dbReference>
<keyword evidence="4" id="KW-0732">Signal</keyword>
<evidence type="ECO:0000313" key="10">
    <source>
        <dbReference type="Proteomes" id="UP000614334"/>
    </source>
</evidence>
<keyword evidence="3 7" id="KW-0285">Flavoprotein</keyword>
<dbReference type="InterPro" id="IPR000172">
    <property type="entry name" value="GMC_OxRdtase_N"/>
</dbReference>
<dbReference type="GO" id="GO:0016614">
    <property type="term" value="F:oxidoreductase activity, acting on CH-OH group of donors"/>
    <property type="evidence" value="ECO:0007669"/>
    <property type="project" value="InterPro"/>
</dbReference>
<sequence length="676" mass="73747">ERGGTLNEIFEKPGKKIWYVVDSRRFHSDEDEASRGATMVAKEPQWNMMFFVQTREFTLCLPRWCLEMTIGIVGRRHRLDRGSKSSHPLSSFSPSSPPSLRFLLRWFDHEPSTCLVCTYSSRTASASVLPRSLTTDGASFASETYDYIIVGGGTAGLAVAARLAENSSVTVGVVEAGQYIVDDPLIDTPRNPKYDWMFESVAQPGLNNRVMAMPRGKVLGGSSALNYMAFDRASKAEYDAWEKLGSSGWNWNGIVSYMKVAEDFTNTDPFRNSSSLYPSQGVAGPIGSGYNTWYSDVTPPYRESLANLGIPTNLNPDSGDAYGLYNCAMTVNRTTGKRSYSASTYYAYSAQRSNLVVLTGGQATKINFSNKTISGNHVATGVSFVSDSNAYTHALKKFGITPLINLPGVGENLPRHVFIPTSYELKPGKTTFDILRNNATFAAEAQAQYAATHDGIYAATHSAFSFINLASYEIADLGTTALERAQFAIQKTWLDKKLGHTEIIMFPGYFSFSGPKANASYISMLFAIQHPFSRGNIHIGSADPLVKGVYDPKYFSKSIDLQTLVEAVKFGMKISKTEPLASSIVARQDPAPEVTSDEDIAAYIKTYVESVYHPIGTAALAPKALGGVVDNKLKVYGTTNVRVVDASVIPIHMGTHITRTIYGIGEKAAALIKSGN</sequence>
<dbReference type="Gene3D" id="3.30.560.10">
    <property type="entry name" value="Glucose Oxidase, domain 3"/>
    <property type="match status" value="1"/>
</dbReference>
<evidence type="ECO:0000256" key="6">
    <source>
        <dbReference type="ARBA" id="ARBA00023002"/>
    </source>
</evidence>
<dbReference type="AlphaFoldDB" id="A0A8H7I5R4"/>
<dbReference type="InterPro" id="IPR012132">
    <property type="entry name" value="GMC_OxRdtase"/>
</dbReference>
<gene>
    <name evidence="9" type="ORF">RHS01_08564</name>
</gene>
<organism evidence="9 10">
    <name type="scientific">Rhizoctonia solani</name>
    <dbReference type="NCBI Taxonomy" id="456999"/>
    <lineage>
        <taxon>Eukaryota</taxon>
        <taxon>Fungi</taxon>
        <taxon>Dikarya</taxon>
        <taxon>Basidiomycota</taxon>
        <taxon>Agaricomycotina</taxon>
        <taxon>Agaricomycetes</taxon>
        <taxon>Cantharellales</taxon>
        <taxon>Ceratobasidiaceae</taxon>
        <taxon>Rhizoctonia</taxon>
    </lineage>
</organism>
<accession>A0A8H7I5R4</accession>
<dbReference type="Pfam" id="PF05199">
    <property type="entry name" value="GMC_oxred_C"/>
    <property type="match status" value="1"/>
</dbReference>
<dbReference type="PANTHER" id="PTHR11552">
    <property type="entry name" value="GLUCOSE-METHANOL-CHOLINE GMC OXIDOREDUCTASE"/>
    <property type="match status" value="1"/>
</dbReference>
<evidence type="ECO:0000259" key="8">
    <source>
        <dbReference type="PROSITE" id="PS00623"/>
    </source>
</evidence>